<protein>
    <submittedName>
        <fullName evidence="1">Gamma-glutamyl-gamma-aminobutyrate hydrolase family protein</fullName>
    </submittedName>
</protein>
<dbReference type="InterPro" id="IPR029062">
    <property type="entry name" value="Class_I_gatase-like"/>
</dbReference>
<dbReference type="GO" id="GO:0033969">
    <property type="term" value="F:gamma-glutamyl-gamma-aminobutyrate hydrolase activity"/>
    <property type="evidence" value="ECO:0007669"/>
    <property type="project" value="TreeGrafter"/>
</dbReference>
<sequence>MKPIIGITSDLEGRHLSVSMDNINSVVGAGAIPIVLPNLLDGENIDLLVEKMDGLLVTGGNDVDPTLFGEEPHPNLGSVYPERDAFEISMIKKALALDKPILAICRGCQVLSIVAGGDIYQDIHAQYPGTLLQHSQKAPIWHASHYVDVNKDSLLYRITQAEKFKVNSFHHQAVRKVPENFEVCARSSDGAIEAFESRKHSFVLGVQWHPECMTVKKDGPSISIFDDFVKACKKKAQVLGI</sequence>
<keyword evidence="1" id="KW-0378">Hydrolase</keyword>
<reference evidence="1 2" key="1">
    <citation type="journal article" date="2011" name="J. Microbiol.">
        <title>Bacillus kyonggiensis sp. nov., isolated from soil of a lettuce field.</title>
        <authorList>
            <person name="Dong K."/>
            <person name="Lee S."/>
        </authorList>
    </citation>
    <scope>NUCLEOTIDE SEQUENCE [LARGE SCALE GENOMIC DNA]</scope>
    <source>
        <strain evidence="1 2">NB22</strain>
    </source>
</reference>
<evidence type="ECO:0000313" key="1">
    <source>
        <dbReference type="EMBL" id="TKC14741.1"/>
    </source>
</evidence>
<keyword evidence="2" id="KW-1185">Reference proteome</keyword>
<dbReference type="FunFam" id="3.40.50.880:FF:000030">
    <property type="entry name" value="Gamma-glutamyl-gamma-aminobutyrate hydrolase PuuD"/>
    <property type="match status" value="1"/>
</dbReference>
<name>A0A4U1CY09_9BACI</name>
<dbReference type="GO" id="GO:0006598">
    <property type="term" value="P:polyamine catabolic process"/>
    <property type="evidence" value="ECO:0007669"/>
    <property type="project" value="TreeGrafter"/>
</dbReference>
<dbReference type="Pfam" id="PF07722">
    <property type="entry name" value="Peptidase_C26"/>
    <property type="match status" value="1"/>
</dbReference>
<comment type="caution">
    <text evidence="1">The sequence shown here is derived from an EMBL/GenBank/DDBJ whole genome shotgun (WGS) entry which is preliminary data.</text>
</comment>
<evidence type="ECO:0000313" key="2">
    <source>
        <dbReference type="Proteomes" id="UP000307756"/>
    </source>
</evidence>
<dbReference type="RefSeq" id="WP_136833466.1">
    <property type="nucleotide sequence ID" value="NZ_SWBM01000008.1"/>
</dbReference>
<accession>A0A4U1CY09</accession>
<gene>
    <name evidence="1" type="ORF">FA727_21090</name>
</gene>
<dbReference type="InterPro" id="IPR044668">
    <property type="entry name" value="PuuD-like"/>
</dbReference>
<dbReference type="PROSITE" id="PS51273">
    <property type="entry name" value="GATASE_TYPE_1"/>
    <property type="match status" value="1"/>
</dbReference>
<organism evidence="1 2">
    <name type="scientific">Robertmurraya kyonggiensis</name>
    <dbReference type="NCBI Taxonomy" id="1037680"/>
    <lineage>
        <taxon>Bacteria</taxon>
        <taxon>Bacillati</taxon>
        <taxon>Bacillota</taxon>
        <taxon>Bacilli</taxon>
        <taxon>Bacillales</taxon>
        <taxon>Bacillaceae</taxon>
        <taxon>Robertmurraya</taxon>
    </lineage>
</organism>
<dbReference type="Proteomes" id="UP000307756">
    <property type="component" value="Unassembled WGS sequence"/>
</dbReference>
<dbReference type="GO" id="GO:0005829">
    <property type="term" value="C:cytosol"/>
    <property type="evidence" value="ECO:0007669"/>
    <property type="project" value="TreeGrafter"/>
</dbReference>
<dbReference type="EMBL" id="SWBM01000008">
    <property type="protein sequence ID" value="TKC14741.1"/>
    <property type="molecule type" value="Genomic_DNA"/>
</dbReference>
<dbReference type="SUPFAM" id="SSF52317">
    <property type="entry name" value="Class I glutamine amidotransferase-like"/>
    <property type="match status" value="1"/>
</dbReference>
<dbReference type="PANTHER" id="PTHR43235">
    <property type="entry name" value="GLUTAMINE AMIDOTRANSFERASE PB2B2.05-RELATED"/>
    <property type="match status" value="1"/>
</dbReference>
<dbReference type="AlphaFoldDB" id="A0A4U1CY09"/>
<dbReference type="OrthoDB" id="9813383at2"/>
<proteinExistence type="predicted"/>
<dbReference type="CDD" id="cd01745">
    <property type="entry name" value="GATase1_2"/>
    <property type="match status" value="1"/>
</dbReference>
<dbReference type="InterPro" id="IPR011697">
    <property type="entry name" value="Peptidase_C26"/>
</dbReference>
<dbReference type="PANTHER" id="PTHR43235:SF1">
    <property type="entry name" value="GLUTAMINE AMIDOTRANSFERASE PB2B2.05-RELATED"/>
    <property type="match status" value="1"/>
</dbReference>
<dbReference type="Gene3D" id="3.40.50.880">
    <property type="match status" value="1"/>
</dbReference>